<reference evidence="1" key="1">
    <citation type="journal article" date="2017" name="Nature">
        <title>The genome of Chenopodium quinoa.</title>
        <authorList>
            <person name="Jarvis D.E."/>
            <person name="Ho Y.S."/>
            <person name="Lightfoot D.J."/>
            <person name="Schmoeckel S.M."/>
            <person name="Li B."/>
            <person name="Borm T.J.A."/>
            <person name="Ohyanagi H."/>
            <person name="Mineta K."/>
            <person name="Michell C.T."/>
            <person name="Saber N."/>
            <person name="Kharbatia N.M."/>
            <person name="Rupper R.R."/>
            <person name="Sharp A.R."/>
            <person name="Dally N."/>
            <person name="Boughton B.A."/>
            <person name="Woo Y.H."/>
            <person name="Gao G."/>
            <person name="Schijlen E.G.W.M."/>
            <person name="Guo X."/>
            <person name="Momin A.A."/>
            <person name="Negrao S."/>
            <person name="Al-Babili S."/>
            <person name="Gehring C."/>
            <person name="Roessner U."/>
            <person name="Jung C."/>
            <person name="Murphy K."/>
            <person name="Arold S.T."/>
            <person name="Gojobori T."/>
            <person name="van der Linden C.G."/>
            <person name="van Loo E.N."/>
            <person name="Jellen E.N."/>
            <person name="Maughan P.J."/>
            <person name="Tester M."/>
        </authorList>
    </citation>
    <scope>NUCLEOTIDE SEQUENCE [LARGE SCALE GENOMIC DNA]</scope>
    <source>
        <strain evidence="1">cv. PI 614886</strain>
    </source>
</reference>
<dbReference type="OMA" id="NEWRTAY"/>
<dbReference type="PANTHER" id="PTHR11439">
    <property type="entry name" value="GAG-POL-RELATED RETROTRANSPOSON"/>
    <property type="match status" value="1"/>
</dbReference>
<evidence type="ECO:0008006" key="3">
    <source>
        <dbReference type="Google" id="ProtNLM"/>
    </source>
</evidence>
<organism evidence="1 2">
    <name type="scientific">Chenopodium quinoa</name>
    <name type="common">Quinoa</name>
    <dbReference type="NCBI Taxonomy" id="63459"/>
    <lineage>
        <taxon>Eukaryota</taxon>
        <taxon>Viridiplantae</taxon>
        <taxon>Streptophyta</taxon>
        <taxon>Embryophyta</taxon>
        <taxon>Tracheophyta</taxon>
        <taxon>Spermatophyta</taxon>
        <taxon>Magnoliopsida</taxon>
        <taxon>eudicotyledons</taxon>
        <taxon>Gunneridae</taxon>
        <taxon>Pentapetalae</taxon>
        <taxon>Caryophyllales</taxon>
        <taxon>Chenopodiaceae</taxon>
        <taxon>Chenopodioideae</taxon>
        <taxon>Atripliceae</taxon>
        <taxon>Chenopodium</taxon>
    </lineage>
</organism>
<dbReference type="PANTHER" id="PTHR11439:SF498">
    <property type="entry name" value="DNAK FAMILY PROTEIN"/>
    <property type="match status" value="1"/>
</dbReference>
<evidence type="ECO:0000313" key="1">
    <source>
        <dbReference type="EnsemblPlants" id="AUR62016409-RA:cds"/>
    </source>
</evidence>
<reference evidence="1" key="2">
    <citation type="submission" date="2021-03" db="UniProtKB">
        <authorList>
            <consortium name="EnsemblPlants"/>
        </authorList>
    </citation>
    <scope>IDENTIFICATION</scope>
</reference>
<name>A0A803LN80_CHEQI</name>
<dbReference type="Gramene" id="AUR62016409-RA">
    <property type="protein sequence ID" value="AUR62016409-RA:cds"/>
    <property type="gene ID" value="AUR62016409"/>
</dbReference>
<keyword evidence="2" id="KW-1185">Reference proteome</keyword>
<dbReference type="CDD" id="cd09272">
    <property type="entry name" value="RNase_HI_RT_Ty1"/>
    <property type="match status" value="1"/>
</dbReference>
<sequence>MAALHHVLRFVAGTVGQGILLHASTQLTLQGYSDSDWASCPNTRRSITGFLMLFGSSPISWKSKKQGTTSKSSSETEYRAMSAAASKITWLVKLLQELGVSDLLPVKLNCDNQAAIHIGKNPVFHERTKHIEIDCHFTRYKVLEGLIELCFVPSSDQLADLFTKPLSAAHHMEMCSKLGLIDTQSPSSLRGVLQIPDCASSALVATSESLL</sequence>
<dbReference type="AlphaFoldDB" id="A0A803LN80"/>
<protein>
    <recommendedName>
        <fullName evidence="3">Copia protein</fullName>
    </recommendedName>
</protein>
<accession>A0A803LN80</accession>
<dbReference type="EnsemblPlants" id="AUR62016409-RA">
    <property type="protein sequence ID" value="AUR62016409-RA:cds"/>
    <property type="gene ID" value="AUR62016409"/>
</dbReference>
<evidence type="ECO:0000313" key="2">
    <source>
        <dbReference type="Proteomes" id="UP000596660"/>
    </source>
</evidence>
<proteinExistence type="predicted"/>
<dbReference type="Proteomes" id="UP000596660">
    <property type="component" value="Unplaced"/>
</dbReference>